<keyword evidence="1" id="KW-0472">Membrane</keyword>
<feature type="transmembrane region" description="Helical" evidence="1">
    <location>
        <begin position="306"/>
        <end position="339"/>
    </location>
</feature>
<dbReference type="OrthoDB" id="5382494at2"/>
<keyword evidence="3" id="KW-1185">Reference proteome</keyword>
<dbReference type="EMBL" id="CP011125">
    <property type="protein sequence ID" value="AKF11540.1"/>
    <property type="molecule type" value="Genomic_DNA"/>
</dbReference>
<name>A0A0F6WAJ2_9BACT</name>
<dbReference type="KEGG" id="samy:DB32_008689"/>
<dbReference type="Proteomes" id="UP000034883">
    <property type="component" value="Chromosome"/>
</dbReference>
<keyword evidence="1" id="KW-1133">Transmembrane helix</keyword>
<accession>A0A0F6WAJ2</accession>
<dbReference type="AlphaFoldDB" id="A0A0F6WAJ2"/>
<gene>
    <name evidence="2" type="ORF">DB32_008689</name>
</gene>
<dbReference type="STRING" id="927083.DB32_008689"/>
<evidence type="ECO:0000313" key="2">
    <source>
        <dbReference type="EMBL" id="AKF11540.1"/>
    </source>
</evidence>
<evidence type="ECO:0000256" key="1">
    <source>
        <dbReference type="SAM" id="Phobius"/>
    </source>
</evidence>
<organism evidence="2 3">
    <name type="scientific">Sandaracinus amylolyticus</name>
    <dbReference type="NCBI Taxonomy" id="927083"/>
    <lineage>
        <taxon>Bacteria</taxon>
        <taxon>Pseudomonadati</taxon>
        <taxon>Myxococcota</taxon>
        <taxon>Polyangia</taxon>
        <taxon>Polyangiales</taxon>
        <taxon>Sandaracinaceae</taxon>
        <taxon>Sandaracinus</taxon>
    </lineage>
</organism>
<protein>
    <submittedName>
        <fullName evidence="2">Uncharacterized protein</fullName>
    </submittedName>
</protein>
<keyword evidence="1" id="KW-0812">Transmembrane</keyword>
<reference evidence="2 3" key="1">
    <citation type="submission" date="2015-03" db="EMBL/GenBank/DDBJ databases">
        <title>Genome assembly of Sandaracinus amylolyticus DSM 53668.</title>
        <authorList>
            <person name="Sharma G."/>
            <person name="Subramanian S."/>
        </authorList>
    </citation>
    <scope>NUCLEOTIDE SEQUENCE [LARGE SCALE GENOMIC DNA]</scope>
    <source>
        <strain evidence="2 3">DSM 53668</strain>
    </source>
</reference>
<dbReference type="RefSeq" id="WP_053238395.1">
    <property type="nucleotide sequence ID" value="NZ_CP011125.1"/>
</dbReference>
<feature type="transmembrane region" description="Helical" evidence="1">
    <location>
        <begin position="359"/>
        <end position="379"/>
    </location>
</feature>
<proteinExistence type="predicted"/>
<evidence type="ECO:0000313" key="3">
    <source>
        <dbReference type="Proteomes" id="UP000034883"/>
    </source>
</evidence>
<sequence>MQPISSRARIFSRTERAHLCPTCGGATPVPLEGGTACCVRCAAAIPVGPRPEELARVPVPVTEADRLARLAAQQHTPMMPPPAIAPLFASGGLSAIRRSEAEASWQALRRAVIAAPHDLSSADALYVLTLGLVGLPDEEPARARARLETAREILSMPRHRGGLACSLARIAAREEEIDAAKEWLALVDPHTDDLETDSGRRFALALIATSQDDFTGVLAALGSKSGEIPLHLATQATCAVLRAHALERTGRVEDAVASLRADMAEGRLDAVLVEQIRSRFPRFALIAQSWPQVNAARASARSKSAIAFWAPMAFGGIVFLLIGLASFVPALFGLVLSMFPTAMFGPLAPAVTSFTSHASFGSLIFGFAFAASSSIWFGIAWSSYKSGRDAAWLEQHGVPAQARLLAVKQTGIRINDQPIFDLSLRVEMEGRAPYEASLRQLVPFHQLGMMVPGALLQVKVDPANPTRLAAV</sequence>